<reference evidence="4" key="2">
    <citation type="journal article" date="2019" name="IMA Fungus">
        <title>Genome sequencing and comparison of five Tilletia species to identify candidate genes for the detection of regulated species infecting wheat.</title>
        <authorList>
            <person name="Nguyen H.D.T."/>
            <person name="Sultana T."/>
            <person name="Kesanakurti P."/>
            <person name="Hambleton S."/>
        </authorList>
    </citation>
    <scope>NUCLEOTIDE SEQUENCE</scope>
    <source>
        <strain evidence="4">DAOMC 236422</strain>
    </source>
</reference>
<dbReference type="AlphaFoldDB" id="A0A8X7N7U9"/>
<evidence type="ECO:0000313" key="4">
    <source>
        <dbReference type="EMBL" id="KAE8267231.1"/>
    </source>
</evidence>
<keyword evidence="2" id="KW-0812">Transmembrane</keyword>
<gene>
    <name evidence="4" type="ORF">A4X09_0g5111</name>
</gene>
<feature type="region of interest" description="Disordered" evidence="1">
    <location>
        <begin position="25"/>
        <end position="49"/>
    </location>
</feature>
<comment type="caution">
    <text evidence="4">The sequence shown here is derived from an EMBL/GenBank/DDBJ whole genome shotgun (WGS) entry which is preliminary data.</text>
</comment>
<name>A0A8X7N7U9_9BASI</name>
<feature type="compositionally biased region" description="Low complexity" evidence="1">
    <location>
        <begin position="142"/>
        <end position="154"/>
    </location>
</feature>
<dbReference type="EMBL" id="LWDG02000245">
    <property type="protein sequence ID" value="KAE8267231.1"/>
    <property type="molecule type" value="Genomic_DNA"/>
</dbReference>
<evidence type="ECO:0000256" key="3">
    <source>
        <dbReference type="SAM" id="SignalP"/>
    </source>
</evidence>
<keyword evidence="2" id="KW-1133">Transmembrane helix</keyword>
<protein>
    <submittedName>
        <fullName evidence="4">Uncharacterized protein</fullName>
    </submittedName>
</protein>
<evidence type="ECO:0000256" key="1">
    <source>
        <dbReference type="SAM" id="MobiDB-lite"/>
    </source>
</evidence>
<feature type="transmembrane region" description="Helical" evidence="2">
    <location>
        <begin position="186"/>
        <end position="206"/>
    </location>
</feature>
<accession>A0A8X7N7U9</accession>
<feature type="chain" id="PRO_5036443992" evidence="3">
    <location>
        <begin position="23"/>
        <end position="214"/>
    </location>
</feature>
<keyword evidence="3" id="KW-0732">Signal</keyword>
<keyword evidence="5" id="KW-1185">Reference proteome</keyword>
<evidence type="ECO:0000256" key="2">
    <source>
        <dbReference type="SAM" id="Phobius"/>
    </source>
</evidence>
<sequence>MSSTLLLFSILITLLLTTTTLAHPRPAETQPIPDCPIANSRRLNNNPKRAASYTNPALCTIAGPYPQTTYSFMSASTLDGSSLSASGLYSIVLPTATLVGSGGQSTVIGGSTVVLTNTPGASSTMSSGTTASGGNGTQPSLTPTSTTASTSASAAAVTTTTNATGAGARRANTPTSFKSIQRFSGLQISLTLFLGVGVLAGIIYFLDELLDVLV</sequence>
<dbReference type="Proteomes" id="UP000078113">
    <property type="component" value="Unassembled WGS sequence"/>
</dbReference>
<proteinExistence type="predicted"/>
<feature type="compositionally biased region" description="Low complexity" evidence="1">
    <location>
        <begin position="119"/>
        <end position="130"/>
    </location>
</feature>
<reference evidence="4" key="1">
    <citation type="submission" date="2016-04" db="EMBL/GenBank/DDBJ databases">
        <authorList>
            <person name="Nguyen H.D."/>
            <person name="Samba Siva P."/>
            <person name="Cullis J."/>
            <person name="Levesque C.A."/>
            <person name="Hambleton S."/>
        </authorList>
    </citation>
    <scope>NUCLEOTIDE SEQUENCE</scope>
    <source>
        <strain evidence="4">DAOMC 236422</strain>
    </source>
</reference>
<feature type="region of interest" description="Disordered" evidence="1">
    <location>
        <begin position="119"/>
        <end position="154"/>
    </location>
</feature>
<organism evidence="4 5">
    <name type="scientific">Tilletia walkeri</name>
    <dbReference type="NCBI Taxonomy" id="117179"/>
    <lineage>
        <taxon>Eukaryota</taxon>
        <taxon>Fungi</taxon>
        <taxon>Dikarya</taxon>
        <taxon>Basidiomycota</taxon>
        <taxon>Ustilaginomycotina</taxon>
        <taxon>Exobasidiomycetes</taxon>
        <taxon>Tilletiales</taxon>
        <taxon>Tilletiaceae</taxon>
        <taxon>Tilletia</taxon>
    </lineage>
</organism>
<feature type="signal peptide" evidence="3">
    <location>
        <begin position="1"/>
        <end position="22"/>
    </location>
</feature>
<evidence type="ECO:0000313" key="5">
    <source>
        <dbReference type="Proteomes" id="UP000078113"/>
    </source>
</evidence>
<keyword evidence="2" id="KW-0472">Membrane</keyword>